<name>A0ABU6V1N9_9FABA</name>
<evidence type="ECO:0000259" key="5">
    <source>
        <dbReference type="PROSITE" id="PS50104"/>
    </source>
</evidence>
<evidence type="ECO:0000256" key="2">
    <source>
        <dbReference type="ARBA" id="ARBA00022801"/>
    </source>
</evidence>
<dbReference type="Gene3D" id="3.40.50.10140">
    <property type="entry name" value="Toll/interleukin-1 receptor homology (TIR) domain"/>
    <property type="match status" value="1"/>
</dbReference>
<protein>
    <recommendedName>
        <fullName evidence="1">ADP-ribosyl cyclase/cyclic ADP-ribose hydrolase</fullName>
        <ecNumber evidence="1">3.2.2.6</ecNumber>
    </recommendedName>
</protein>
<dbReference type="PANTHER" id="PTHR32009:SF39">
    <property type="entry name" value="TIR DOMAIN-CONTAINING PROTEIN"/>
    <property type="match status" value="1"/>
</dbReference>
<evidence type="ECO:0000313" key="6">
    <source>
        <dbReference type="EMBL" id="MED6167357.1"/>
    </source>
</evidence>
<proteinExistence type="predicted"/>
<keyword evidence="7" id="KW-1185">Reference proteome</keyword>
<comment type="caution">
    <text evidence="6">The sequence shown here is derived from an EMBL/GenBank/DDBJ whole genome shotgun (WGS) entry which is preliminary data.</text>
</comment>
<sequence length="164" mass="18215">MSSENKEYQSTLNPYGGMMCDVYISSGLQQLRSFTSDLFHALILAGVNVLRNTRPYTNDLILSGPIEGCRVCIIVFTVDYASSIMCLQELVKVMECHRSSTAQKVVPVFYCLDPSHLHNLSGSFGRAFLDTLQRNSTDKSKVLTYRTALREASAASPTFLSDAR</sequence>
<accession>A0ABU6V1N9</accession>
<dbReference type="EMBL" id="JASCZI010151038">
    <property type="protein sequence ID" value="MED6167357.1"/>
    <property type="molecule type" value="Genomic_DNA"/>
</dbReference>
<dbReference type="Pfam" id="PF01582">
    <property type="entry name" value="TIR"/>
    <property type="match status" value="1"/>
</dbReference>
<evidence type="ECO:0000256" key="4">
    <source>
        <dbReference type="ARBA" id="ARBA00047304"/>
    </source>
</evidence>
<gene>
    <name evidence="6" type="ORF">PIB30_001779</name>
</gene>
<feature type="domain" description="TIR" evidence="5">
    <location>
        <begin position="18"/>
        <end position="153"/>
    </location>
</feature>
<reference evidence="6 7" key="1">
    <citation type="journal article" date="2023" name="Plants (Basel)">
        <title>Bridging the Gap: Combining Genomics and Transcriptomics Approaches to Understand Stylosanthes scabra, an Orphan Legume from the Brazilian Caatinga.</title>
        <authorList>
            <person name="Ferreira-Neto J.R.C."/>
            <person name="da Silva M.D."/>
            <person name="Binneck E."/>
            <person name="de Melo N.F."/>
            <person name="da Silva R.H."/>
            <person name="de Melo A.L.T.M."/>
            <person name="Pandolfi V."/>
            <person name="Bustamante F.O."/>
            <person name="Brasileiro-Vidal A.C."/>
            <person name="Benko-Iseppon A.M."/>
        </authorList>
    </citation>
    <scope>NUCLEOTIDE SEQUENCE [LARGE SCALE GENOMIC DNA]</scope>
    <source>
        <tissue evidence="6">Leaves</tissue>
    </source>
</reference>
<dbReference type="Proteomes" id="UP001341840">
    <property type="component" value="Unassembled WGS sequence"/>
</dbReference>
<dbReference type="SMART" id="SM00255">
    <property type="entry name" value="TIR"/>
    <property type="match status" value="1"/>
</dbReference>
<evidence type="ECO:0000256" key="1">
    <source>
        <dbReference type="ARBA" id="ARBA00011982"/>
    </source>
</evidence>
<dbReference type="PROSITE" id="PS50104">
    <property type="entry name" value="TIR"/>
    <property type="match status" value="1"/>
</dbReference>
<evidence type="ECO:0000256" key="3">
    <source>
        <dbReference type="ARBA" id="ARBA00023027"/>
    </source>
</evidence>
<dbReference type="SUPFAM" id="SSF52200">
    <property type="entry name" value="Toll/Interleukin receptor TIR domain"/>
    <property type="match status" value="1"/>
</dbReference>
<organism evidence="6 7">
    <name type="scientific">Stylosanthes scabra</name>
    <dbReference type="NCBI Taxonomy" id="79078"/>
    <lineage>
        <taxon>Eukaryota</taxon>
        <taxon>Viridiplantae</taxon>
        <taxon>Streptophyta</taxon>
        <taxon>Embryophyta</taxon>
        <taxon>Tracheophyta</taxon>
        <taxon>Spermatophyta</taxon>
        <taxon>Magnoliopsida</taxon>
        <taxon>eudicotyledons</taxon>
        <taxon>Gunneridae</taxon>
        <taxon>Pentapetalae</taxon>
        <taxon>rosids</taxon>
        <taxon>fabids</taxon>
        <taxon>Fabales</taxon>
        <taxon>Fabaceae</taxon>
        <taxon>Papilionoideae</taxon>
        <taxon>50 kb inversion clade</taxon>
        <taxon>dalbergioids sensu lato</taxon>
        <taxon>Dalbergieae</taxon>
        <taxon>Pterocarpus clade</taxon>
        <taxon>Stylosanthes</taxon>
    </lineage>
</organism>
<keyword evidence="2" id="KW-0378">Hydrolase</keyword>
<evidence type="ECO:0000313" key="7">
    <source>
        <dbReference type="Proteomes" id="UP001341840"/>
    </source>
</evidence>
<dbReference type="PANTHER" id="PTHR32009">
    <property type="entry name" value="TMV RESISTANCE PROTEIN N-LIKE"/>
    <property type="match status" value="1"/>
</dbReference>
<dbReference type="InterPro" id="IPR000157">
    <property type="entry name" value="TIR_dom"/>
</dbReference>
<dbReference type="InterPro" id="IPR035897">
    <property type="entry name" value="Toll_tir_struct_dom_sf"/>
</dbReference>
<dbReference type="EC" id="3.2.2.6" evidence="1"/>
<keyword evidence="3" id="KW-0520">NAD</keyword>
<comment type="catalytic activity">
    <reaction evidence="4">
        <text>NAD(+) + H2O = ADP-D-ribose + nicotinamide + H(+)</text>
        <dbReference type="Rhea" id="RHEA:16301"/>
        <dbReference type="ChEBI" id="CHEBI:15377"/>
        <dbReference type="ChEBI" id="CHEBI:15378"/>
        <dbReference type="ChEBI" id="CHEBI:17154"/>
        <dbReference type="ChEBI" id="CHEBI:57540"/>
        <dbReference type="ChEBI" id="CHEBI:57967"/>
        <dbReference type="EC" id="3.2.2.6"/>
    </reaction>
    <physiologicalReaction direction="left-to-right" evidence="4">
        <dbReference type="Rhea" id="RHEA:16302"/>
    </physiologicalReaction>
</comment>